<proteinExistence type="predicted"/>
<dbReference type="KEGG" id="lal:AT746_00440"/>
<gene>
    <name evidence="2" type="ORF">AT746_00440</name>
</gene>
<reference evidence="2 3" key="1">
    <citation type="submission" date="2015-12" db="EMBL/GenBank/DDBJ databases">
        <title>Complete genome of Lacimicrobium alkaliphilum KCTC 32984.</title>
        <authorList>
            <person name="Kim S.-G."/>
            <person name="Lee Y.-J."/>
        </authorList>
    </citation>
    <scope>NUCLEOTIDE SEQUENCE [LARGE SCALE GENOMIC DNA]</scope>
    <source>
        <strain evidence="2 3">YelD216</strain>
    </source>
</reference>
<organism evidence="2 3">
    <name type="scientific">Lacimicrobium alkaliphilum</name>
    <dbReference type="NCBI Taxonomy" id="1526571"/>
    <lineage>
        <taxon>Bacteria</taxon>
        <taxon>Pseudomonadati</taxon>
        <taxon>Pseudomonadota</taxon>
        <taxon>Gammaproteobacteria</taxon>
        <taxon>Alteromonadales</taxon>
        <taxon>Alteromonadaceae</taxon>
        <taxon>Lacimicrobium</taxon>
    </lineage>
</organism>
<dbReference type="RefSeq" id="WP_062474885.1">
    <property type="nucleotide sequence ID" value="NZ_CP013650.1"/>
</dbReference>
<dbReference type="EMBL" id="CP013650">
    <property type="protein sequence ID" value="ALS96893.1"/>
    <property type="molecule type" value="Genomic_DNA"/>
</dbReference>
<name>A0A0U2PCZ0_9ALTE</name>
<keyword evidence="1" id="KW-0812">Transmembrane</keyword>
<keyword evidence="1" id="KW-0472">Membrane</keyword>
<keyword evidence="3" id="KW-1185">Reference proteome</keyword>
<evidence type="ECO:0000313" key="2">
    <source>
        <dbReference type="EMBL" id="ALS96893.1"/>
    </source>
</evidence>
<protein>
    <submittedName>
        <fullName evidence="2">Uncharacterized protein</fullName>
    </submittedName>
</protein>
<evidence type="ECO:0000256" key="1">
    <source>
        <dbReference type="SAM" id="Phobius"/>
    </source>
</evidence>
<dbReference type="STRING" id="1526571.AT746_00440"/>
<evidence type="ECO:0000313" key="3">
    <source>
        <dbReference type="Proteomes" id="UP000068447"/>
    </source>
</evidence>
<accession>A0A0U2PCZ0</accession>
<dbReference type="Proteomes" id="UP000068447">
    <property type="component" value="Chromosome"/>
</dbReference>
<dbReference type="OrthoDB" id="8444075at2"/>
<dbReference type="AlphaFoldDB" id="A0A0U2PCZ0"/>
<keyword evidence="1" id="KW-1133">Transmembrane helix</keyword>
<feature type="transmembrane region" description="Helical" evidence="1">
    <location>
        <begin position="229"/>
        <end position="250"/>
    </location>
</feature>
<sequence>MSDFSEDESIRTTSKSSDLDDYDILSIINMSAAVPSNSDLEFRKFIWAAMATYAFGNKSIDNVMKRYDYAWQEWKKGAYERDPLILSLRGMFKIINKVSSDLEKTEVENSLSSICAKAALCRLEASFKAAYGLVRKEYIFETDAVAKVILEQLAWAYSAKGLNEEDLLKLKPNKCITKFKEFFPESGTFYGRINKWAHLDPFIVKQYEKFHNEQVSVVRRSHQNSRESGGTIIMLSLVYLNLVQVLFSIYKKDDFQKLFDKLSSFRNSYEEDLKSDL</sequence>